<dbReference type="PANTHER" id="PTHR38011:SF2">
    <property type="entry name" value="BIFUNCTIONAL DEAMINASE-REDUCTASE DOMAIN PROTEIN"/>
    <property type="match status" value="1"/>
</dbReference>
<feature type="region of interest" description="Disordered" evidence="1">
    <location>
        <begin position="208"/>
        <end position="230"/>
    </location>
</feature>
<dbReference type="RefSeq" id="WP_085422671.1">
    <property type="nucleotide sequence ID" value="NZ_FXAF01000006.1"/>
</dbReference>
<dbReference type="SUPFAM" id="SSF53597">
    <property type="entry name" value="Dihydrofolate reductase-like"/>
    <property type="match status" value="1"/>
</dbReference>
<evidence type="ECO:0000256" key="1">
    <source>
        <dbReference type="SAM" id="MobiDB-lite"/>
    </source>
</evidence>
<dbReference type="PANTHER" id="PTHR38011">
    <property type="entry name" value="DIHYDROFOLATE REDUCTASE FAMILY PROTEIN (AFU_ORTHOLOGUE AFUA_8G06820)"/>
    <property type="match status" value="1"/>
</dbReference>
<reference evidence="4" key="1">
    <citation type="submission" date="2017-04" db="EMBL/GenBank/DDBJ databases">
        <authorList>
            <person name="Varghese N."/>
            <person name="Submissions S."/>
        </authorList>
    </citation>
    <scope>NUCLEOTIDE SEQUENCE [LARGE SCALE GENOMIC DNA]</scope>
    <source>
        <strain evidence="4">B4P</strain>
    </source>
</reference>
<evidence type="ECO:0000313" key="4">
    <source>
        <dbReference type="Proteomes" id="UP000192903"/>
    </source>
</evidence>
<dbReference type="InterPro" id="IPR050765">
    <property type="entry name" value="Riboflavin_Biosynth_HTPR"/>
</dbReference>
<dbReference type="Gene3D" id="3.40.430.10">
    <property type="entry name" value="Dihydrofolate Reductase, subunit A"/>
    <property type="match status" value="1"/>
</dbReference>
<dbReference type="OrthoDB" id="7342392at2"/>
<accession>A0A1X7F8F4</accession>
<dbReference type="STRING" id="464029.SAMN02982989_2491"/>
<dbReference type="AlphaFoldDB" id="A0A1X7F8F4"/>
<proteinExistence type="predicted"/>
<organism evidence="3 4">
    <name type="scientific">Xaviernesmea oryzae</name>
    <dbReference type="NCBI Taxonomy" id="464029"/>
    <lineage>
        <taxon>Bacteria</taxon>
        <taxon>Pseudomonadati</taxon>
        <taxon>Pseudomonadota</taxon>
        <taxon>Alphaproteobacteria</taxon>
        <taxon>Hyphomicrobiales</taxon>
        <taxon>Rhizobiaceae</taxon>
        <taxon>Rhizobium/Agrobacterium group</taxon>
        <taxon>Xaviernesmea</taxon>
    </lineage>
</organism>
<sequence length="230" mass="24987">MRRIVISAFVSVDGVMQAPGAPQEDTTGGFAHGGWLAGLQDEEIGQAVGEMFAKPFDLLLGRWTYDIFAAYWPYIEKNPSADGYHEGTARIAELFDRVTKFVVTHRSGTLTWANSRALSEDVVGALRNLKREEGPDLLVQGSTEVIQILLENDLLDEMTLIIAPIVLGKGKRFFGAGAVPAGLELVGSGTTRKGTIIARYRRAGDVETGSFAHQPPSAAELERRKKMAKA</sequence>
<feature type="domain" description="Bacterial bifunctional deaminase-reductase C-terminal" evidence="2">
    <location>
        <begin position="4"/>
        <end position="196"/>
    </location>
</feature>
<evidence type="ECO:0000313" key="3">
    <source>
        <dbReference type="EMBL" id="SMF47960.1"/>
    </source>
</evidence>
<dbReference type="GO" id="GO:0008703">
    <property type="term" value="F:5-amino-6-(5-phosphoribosylamino)uracil reductase activity"/>
    <property type="evidence" value="ECO:0007669"/>
    <property type="project" value="InterPro"/>
</dbReference>
<dbReference type="Pfam" id="PF01872">
    <property type="entry name" value="RibD_C"/>
    <property type="match status" value="1"/>
</dbReference>
<gene>
    <name evidence="3" type="ORF">SAMN02982989_2491</name>
</gene>
<dbReference type="Proteomes" id="UP000192903">
    <property type="component" value="Unassembled WGS sequence"/>
</dbReference>
<dbReference type="GO" id="GO:0009231">
    <property type="term" value="P:riboflavin biosynthetic process"/>
    <property type="evidence" value="ECO:0007669"/>
    <property type="project" value="InterPro"/>
</dbReference>
<evidence type="ECO:0000259" key="2">
    <source>
        <dbReference type="Pfam" id="PF01872"/>
    </source>
</evidence>
<dbReference type="EMBL" id="FXAF01000006">
    <property type="protein sequence ID" value="SMF47960.1"/>
    <property type="molecule type" value="Genomic_DNA"/>
</dbReference>
<name>A0A1X7F8F4_9HYPH</name>
<keyword evidence="4" id="KW-1185">Reference proteome</keyword>
<protein>
    <submittedName>
        <fullName evidence="3">Dihydrofolate reductase</fullName>
    </submittedName>
</protein>
<dbReference type="InterPro" id="IPR024072">
    <property type="entry name" value="DHFR-like_dom_sf"/>
</dbReference>
<dbReference type="InterPro" id="IPR002734">
    <property type="entry name" value="RibDG_C"/>
</dbReference>